<dbReference type="InterPro" id="IPR011527">
    <property type="entry name" value="ABC1_TM_dom"/>
</dbReference>
<feature type="transmembrane region" description="Helical" evidence="5">
    <location>
        <begin position="111"/>
        <end position="130"/>
    </location>
</feature>
<evidence type="ECO:0000259" key="6">
    <source>
        <dbReference type="PROSITE" id="PS50929"/>
    </source>
</evidence>
<dbReference type="Proteomes" id="UP000473113">
    <property type="component" value="Unassembled WGS sequence"/>
</dbReference>
<dbReference type="GO" id="GO:0005524">
    <property type="term" value="F:ATP binding"/>
    <property type="evidence" value="ECO:0007669"/>
    <property type="project" value="UniProtKB-KW"/>
</dbReference>
<gene>
    <name evidence="7" type="ORF">G6Y24_03750</name>
</gene>
<keyword evidence="7" id="KW-0547">Nucleotide-binding</keyword>
<dbReference type="GO" id="GO:0005886">
    <property type="term" value="C:plasma membrane"/>
    <property type="evidence" value="ECO:0007669"/>
    <property type="project" value="UniProtKB-SubCell"/>
</dbReference>
<keyword evidence="4 5" id="KW-0472">Membrane</keyword>
<evidence type="ECO:0000256" key="4">
    <source>
        <dbReference type="ARBA" id="ARBA00023136"/>
    </source>
</evidence>
<dbReference type="EMBL" id="JAALTR010000119">
    <property type="protein sequence ID" value="NGW66611.1"/>
    <property type="molecule type" value="Genomic_DNA"/>
</dbReference>
<feature type="non-terminal residue" evidence="7">
    <location>
        <position position="1"/>
    </location>
</feature>
<dbReference type="SUPFAM" id="SSF90123">
    <property type="entry name" value="ABC transporter transmembrane region"/>
    <property type="match status" value="1"/>
</dbReference>
<dbReference type="GO" id="GO:0140359">
    <property type="term" value="F:ABC-type transporter activity"/>
    <property type="evidence" value="ECO:0007669"/>
    <property type="project" value="InterPro"/>
</dbReference>
<comment type="subcellular location">
    <subcellularLocation>
        <location evidence="1">Cell membrane</location>
        <topology evidence="1">Multi-pass membrane protein</topology>
    </subcellularLocation>
</comment>
<keyword evidence="3 5" id="KW-1133">Transmembrane helix</keyword>
<evidence type="ECO:0000313" key="8">
    <source>
        <dbReference type="Proteomes" id="UP000473113"/>
    </source>
</evidence>
<accession>A0A6M1XM91</accession>
<keyword evidence="2 5" id="KW-0812">Transmembrane</keyword>
<evidence type="ECO:0000256" key="1">
    <source>
        <dbReference type="ARBA" id="ARBA00004651"/>
    </source>
</evidence>
<feature type="domain" description="ABC transmembrane type-1" evidence="6">
    <location>
        <begin position="2"/>
        <end position="131"/>
    </location>
</feature>
<dbReference type="Pfam" id="PF00664">
    <property type="entry name" value="ABC_membrane"/>
    <property type="match status" value="1"/>
</dbReference>
<protein>
    <submittedName>
        <fullName evidence="7">ABC transporter ATP-binding protein</fullName>
    </submittedName>
</protein>
<evidence type="ECO:0000256" key="2">
    <source>
        <dbReference type="ARBA" id="ARBA00022692"/>
    </source>
</evidence>
<dbReference type="PROSITE" id="PS50929">
    <property type="entry name" value="ABC_TM1F"/>
    <property type="match status" value="1"/>
</dbReference>
<dbReference type="InterPro" id="IPR036640">
    <property type="entry name" value="ABC1_TM_sf"/>
</dbReference>
<dbReference type="Gene3D" id="1.20.1560.10">
    <property type="entry name" value="ABC transporter type 1, transmembrane domain"/>
    <property type="match status" value="1"/>
</dbReference>
<sequence length="131" mass="14579">IWLAVILGIINGIATVVMTLQIGQSIDQMIGEGQVRFNRLFHLLILFGGIVLINVVSQWLIQVLSNRLAYLSVAKLRKDAFAHLNRLPLRYYDQNSHGNIVSRFTNDMANMSIALAAAFNQLFSGVAIIIL</sequence>
<feature type="transmembrane region" description="Helical" evidence="5">
    <location>
        <begin position="6"/>
        <end position="23"/>
    </location>
</feature>
<comment type="caution">
    <text evidence="7">The sequence shown here is derived from an EMBL/GenBank/DDBJ whole genome shotgun (WGS) entry which is preliminary data.</text>
</comment>
<evidence type="ECO:0000313" key="7">
    <source>
        <dbReference type="EMBL" id="NGW66611.1"/>
    </source>
</evidence>
<reference evidence="7 8" key="1">
    <citation type="submission" date="2020-02" db="EMBL/GenBank/DDBJ databases">
        <title>Detection of Heterogeneous Vancomycin Intermediate Resistance in Methicillin Resistant Staphylococcus aureus Isolates from Latin-America.</title>
        <authorList>
            <person name="Castro-Cardozo B."/>
            <person name="Berrio M."/>
            <person name="Vargas M.L."/>
            <person name="Carvajal L.P."/>
            <person name="Millan L.V."/>
            <person name="Rios R."/>
            <person name="Hernandez A."/>
            <person name="Rincon S.L."/>
            <person name="Cubides P."/>
            <person name="Forero E."/>
            <person name="Dinh A."/>
            <person name="Seas C."/>
            <person name="Munita J.M."/>
            <person name="Arias C.A."/>
            <person name="Reyes J."/>
            <person name="Diaz L."/>
        </authorList>
    </citation>
    <scope>NUCLEOTIDE SEQUENCE [LARGE SCALE GENOMIC DNA]</scope>
    <source>
        <strain evidence="7 8">UG255</strain>
    </source>
</reference>
<dbReference type="AlphaFoldDB" id="A0A6M1XM91"/>
<keyword evidence="7" id="KW-0067">ATP-binding</keyword>
<feature type="transmembrane region" description="Helical" evidence="5">
    <location>
        <begin position="43"/>
        <end position="61"/>
    </location>
</feature>
<proteinExistence type="predicted"/>
<evidence type="ECO:0000256" key="3">
    <source>
        <dbReference type="ARBA" id="ARBA00022989"/>
    </source>
</evidence>
<organism evidence="7 8">
    <name type="scientific">Staphylococcus aureus</name>
    <dbReference type="NCBI Taxonomy" id="1280"/>
    <lineage>
        <taxon>Bacteria</taxon>
        <taxon>Bacillati</taxon>
        <taxon>Bacillota</taxon>
        <taxon>Bacilli</taxon>
        <taxon>Bacillales</taxon>
        <taxon>Staphylococcaceae</taxon>
        <taxon>Staphylococcus</taxon>
    </lineage>
</organism>
<feature type="non-terminal residue" evidence="7">
    <location>
        <position position="131"/>
    </location>
</feature>
<name>A0A6M1XM91_STAAU</name>
<evidence type="ECO:0000256" key="5">
    <source>
        <dbReference type="SAM" id="Phobius"/>
    </source>
</evidence>